<keyword evidence="12" id="KW-1185">Reference proteome</keyword>
<evidence type="ECO:0000256" key="7">
    <source>
        <dbReference type="ARBA" id="ARBA00022827"/>
    </source>
</evidence>
<dbReference type="GO" id="GO:0016740">
    <property type="term" value="F:transferase activity"/>
    <property type="evidence" value="ECO:0007669"/>
    <property type="project" value="UniProtKB-KW"/>
</dbReference>
<dbReference type="PANTHER" id="PTHR30040:SF2">
    <property type="entry name" value="FAD:PROTEIN FMN TRANSFERASE"/>
    <property type="match status" value="1"/>
</dbReference>
<keyword evidence="8" id="KW-0460">Magnesium</keyword>
<evidence type="ECO:0000256" key="4">
    <source>
        <dbReference type="ARBA" id="ARBA00022630"/>
    </source>
</evidence>
<accession>A0A3M0GJ28</accession>
<dbReference type="Proteomes" id="UP000275256">
    <property type="component" value="Unassembled WGS sequence"/>
</dbReference>
<dbReference type="Gene3D" id="3.10.520.10">
    <property type="entry name" value="ApbE-like domains"/>
    <property type="match status" value="2"/>
</dbReference>
<evidence type="ECO:0000256" key="9">
    <source>
        <dbReference type="ARBA" id="ARBA00031306"/>
    </source>
</evidence>
<keyword evidence="7" id="KW-0274">FAD</keyword>
<evidence type="ECO:0000256" key="8">
    <source>
        <dbReference type="ARBA" id="ARBA00022842"/>
    </source>
</evidence>
<name>A0A3M0GJ28_9ACTN</name>
<protein>
    <recommendedName>
        <fullName evidence="3">FAD:protein FMN transferase</fullName>
        <ecNumber evidence="2">2.7.1.180</ecNumber>
    </recommendedName>
    <alternativeName>
        <fullName evidence="9">Flavin transferase</fullName>
    </alternativeName>
</protein>
<keyword evidence="5 11" id="KW-0808">Transferase</keyword>
<dbReference type="RefSeq" id="WP_121900170.1">
    <property type="nucleotide sequence ID" value="NZ_REFW01000001.1"/>
</dbReference>
<dbReference type="OrthoDB" id="9778595at2"/>
<dbReference type="PANTHER" id="PTHR30040">
    <property type="entry name" value="THIAMINE BIOSYNTHESIS LIPOPROTEIN APBE"/>
    <property type="match status" value="1"/>
</dbReference>
<evidence type="ECO:0000256" key="3">
    <source>
        <dbReference type="ARBA" id="ARBA00016337"/>
    </source>
</evidence>
<evidence type="ECO:0000313" key="11">
    <source>
        <dbReference type="EMBL" id="RMB61623.1"/>
    </source>
</evidence>
<evidence type="ECO:0000256" key="10">
    <source>
        <dbReference type="ARBA" id="ARBA00048540"/>
    </source>
</evidence>
<comment type="cofactor">
    <cofactor evidence="1">
        <name>Mg(2+)</name>
        <dbReference type="ChEBI" id="CHEBI:18420"/>
    </cofactor>
</comment>
<comment type="catalytic activity">
    <reaction evidence="10">
        <text>L-threonyl-[protein] + FAD = FMN-L-threonyl-[protein] + AMP + H(+)</text>
        <dbReference type="Rhea" id="RHEA:36847"/>
        <dbReference type="Rhea" id="RHEA-COMP:11060"/>
        <dbReference type="Rhea" id="RHEA-COMP:11061"/>
        <dbReference type="ChEBI" id="CHEBI:15378"/>
        <dbReference type="ChEBI" id="CHEBI:30013"/>
        <dbReference type="ChEBI" id="CHEBI:57692"/>
        <dbReference type="ChEBI" id="CHEBI:74257"/>
        <dbReference type="ChEBI" id="CHEBI:456215"/>
        <dbReference type="EC" id="2.7.1.180"/>
    </reaction>
</comment>
<evidence type="ECO:0000256" key="5">
    <source>
        <dbReference type="ARBA" id="ARBA00022679"/>
    </source>
</evidence>
<evidence type="ECO:0000256" key="1">
    <source>
        <dbReference type="ARBA" id="ARBA00001946"/>
    </source>
</evidence>
<evidence type="ECO:0000256" key="2">
    <source>
        <dbReference type="ARBA" id="ARBA00011955"/>
    </source>
</evidence>
<dbReference type="AlphaFoldDB" id="A0A3M0GJ28"/>
<sequence length="258" mass="27337">MSQRNTMNEAPHSRRAWVEHHMGMPVSIHLRGNDIDSDAASRAVGAAFATFHAMDEIFSTYAPQSQLMRLRRGEVGIDQCSTRMREALALGEQAEQVTRGAFTTMLPSGDGGLEFDPTGLVKGWTVDLAAEHLAVLPGVSWCINAGGDLRVGAHPNLPRRGEGAIVWNVGIQDPAERTRLVGALALSEGAVATSGTYARGAHLYEPDGGTMIERPGSVTVTGPTLLWADIWATALFVGAARTRGAFATGAPGYAVTMA</sequence>
<evidence type="ECO:0000256" key="6">
    <source>
        <dbReference type="ARBA" id="ARBA00022723"/>
    </source>
</evidence>
<dbReference type="EC" id="2.7.1.180" evidence="2"/>
<dbReference type="EMBL" id="REFW01000001">
    <property type="protein sequence ID" value="RMB61623.1"/>
    <property type="molecule type" value="Genomic_DNA"/>
</dbReference>
<proteinExistence type="predicted"/>
<keyword evidence="4" id="KW-0285">Flavoprotein</keyword>
<reference evidence="11 12" key="1">
    <citation type="submission" date="2018-10" db="EMBL/GenBank/DDBJ databases">
        <title>Tessaracoccus antarcticuss sp. nov., isolated from sediment.</title>
        <authorList>
            <person name="Zhou L.Y."/>
            <person name="Du Z.J."/>
        </authorList>
    </citation>
    <scope>NUCLEOTIDE SEQUENCE [LARGE SCALE GENOMIC DNA]</scope>
    <source>
        <strain evidence="11 12">JDX10</strain>
    </source>
</reference>
<dbReference type="SUPFAM" id="SSF143631">
    <property type="entry name" value="ApbE-like"/>
    <property type="match status" value="1"/>
</dbReference>
<gene>
    <name evidence="11" type="ORF">EAX62_03040</name>
</gene>
<dbReference type="Pfam" id="PF02424">
    <property type="entry name" value="ApbE"/>
    <property type="match status" value="2"/>
</dbReference>
<dbReference type="InterPro" id="IPR003374">
    <property type="entry name" value="ApbE-like_sf"/>
</dbReference>
<dbReference type="InterPro" id="IPR024932">
    <property type="entry name" value="ApbE"/>
</dbReference>
<evidence type="ECO:0000313" key="12">
    <source>
        <dbReference type="Proteomes" id="UP000275256"/>
    </source>
</evidence>
<keyword evidence="6" id="KW-0479">Metal-binding</keyword>
<organism evidence="11 12">
    <name type="scientific">Tessaracoccus antarcticus</name>
    <dbReference type="NCBI Taxonomy" id="2479848"/>
    <lineage>
        <taxon>Bacteria</taxon>
        <taxon>Bacillati</taxon>
        <taxon>Actinomycetota</taxon>
        <taxon>Actinomycetes</taxon>
        <taxon>Propionibacteriales</taxon>
        <taxon>Propionibacteriaceae</taxon>
        <taxon>Tessaracoccus</taxon>
    </lineage>
</organism>
<comment type="caution">
    <text evidence="11">The sequence shown here is derived from an EMBL/GenBank/DDBJ whole genome shotgun (WGS) entry which is preliminary data.</text>
</comment>
<dbReference type="GO" id="GO:0046872">
    <property type="term" value="F:metal ion binding"/>
    <property type="evidence" value="ECO:0007669"/>
    <property type="project" value="UniProtKB-KW"/>
</dbReference>